<organism evidence="3 4">
    <name type="scientific">Barnesiella intestinihominis YIT 11860</name>
    <dbReference type="NCBI Taxonomy" id="742726"/>
    <lineage>
        <taxon>Bacteria</taxon>
        <taxon>Pseudomonadati</taxon>
        <taxon>Bacteroidota</taxon>
        <taxon>Bacteroidia</taxon>
        <taxon>Bacteroidales</taxon>
        <taxon>Barnesiellaceae</taxon>
        <taxon>Barnesiella</taxon>
    </lineage>
</organism>
<name>K0X916_9BACT</name>
<sequence>MTTSVTRKKLPLRCPACDAPLRVSKMICGRCATEVSGEFELPVLTSLNEEELRFMLEFVKASGSLKDMAKKMGVSYPTVRNYLDDLIEKLNNMEENER</sequence>
<dbReference type="RefSeq" id="WP_008861940.1">
    <property type="nucleotide sequence ID" value="NZ_JH815204.1"/>
</dbReference>
<proteinExistence type="predicted"/>
<gene>
    <name evidence="3" type="ORF">HMPREF9448_01479</name>
</gene>
<dbReference type="STRING" id="742726.HMPREF9448_01479"/>
<dbReference type="OrthoDB" id="9797643at2"/>
<evidence type="ECO:0000259" key="2">
    <source>
        <dbReference type="Pfam" id="PF22747"/>
    </source>
</evidence>
<comment type="caution">
    <text evidence="3">The sequence shown here is derived from an EMBL/GenBank/DDBJ whole genome shotgun (WGS) entry which is preliminary data.</text>
</comment>
<dbReference type="Pfam" id="PF09862">
    <property type="entry name" value="DUF2089"/>
    <property type="match status" value="1"/>
</dbReference>
<feature type="domain" description="DUF2089" evidence="2">
    <location>
        <begin position="14"/>
        <end position="42"/>
    </location>
</feature>
<dbReference type="InterPro" id="IPR053957">
    <property type="entry name" value="DUF2089_Zn_ribbon"/>
</dbReference>
<protein>
    <recommendedName>
        <fullName evidence="5">DUF2089 domain-containing protein</fullName>
    </recommendedName>
</protein>
<dbReference type="eggNOG" id="COG3877">
    <property type="taxonomic scope" value="Bacteria"/>
</dbReference>
<dbReference type="Pfam" id="PF22747">
    <property type="entry name" value="Zn_ribbon_DUF2089"/>
    <property type="match status" value="1"/>
</dbReference>
<reference evidence="3 4" key="1">
    <citation type="submission" date="2012-08" db="EMBL/GenBank/DDBJ databases">
        <title>The Genome Sequence of Barnesiella intestinihominis YIT 11860.</title>
        <authorList>
            <consortium name="The Broad Institute Genome Sequencing Platform"/>
            <person name="Earl A."/>
            <person name="Ward D."/>
            <person name="Feldgarden M."/>
            <person name="Gevers D."/>
            <person name="Morotomi M."/>
            <person name="Walker B."/>
            <person name="Young S.K."/>
            <person name="Zeng Q."/>
            <person name="Gargeya S."/>
            <person name="Fitzgerald M."/>
            <person name="Haas B."/>
            <person name="Abouelleil A."/>
            <person name="Alvarado L."/>
            <person name="Arachchi H.M."/>
            <person name="Berlin A.M."/>
            <person name="Chapman S.B."/>
            <person name="Goldberg J."/>
            <person name="Griggs A."/>
            <person name="Gujja S."/>
            <person name="Hansen M."/>
            <person name="Howarth C."/>
            <person name="Imamovic A."/>
            <person name="Larimer J."/>
            <person name="McCowen C."/>
            <person name="Montmayeur A."/>
            <person name="Murphy C."/>
            <person name="Neiman D."/>
            <person name="Pearson M."/>
            <person name="Priest M."/>
            <person name="Roberts A."/>
            <person name="Saif S."/>
            <person name="Shea T."/>
            <person name="Sisk P."/>
            <person name="Sykes S."/>
            <person name="Wortman J."/>
            <person name="Nusbaum C."/>
            <person name="Birren B."/>
        </authorList>
    </citation>
    <scope>NUCLEOTIDE SEQUENCE [LARGE SCALE GENOMIC DNA]</scope>
    <source>
        <strain evidence="3 4">YIT 11860</strain>
    </source>
</reference>
<dbReference type="GeneID" id="77848744"/>
<dbReference type="EMBL" id="ADLE01000009">
    <property type="protein sequence ID" value="EJZ64219.1"/>
    <property type="molecule type" value="Genomic_DNA"/>
</dbReference>
<dbReference type="AlphaFoldDB" id="K0X916"/>
<feature type="domain" description="DUF2089" evidence="1">
    <location>
        <begin position="47"/>
        <end position="91"/>
    </location>
</feature>
<accession>K0X916</accession>
<dbReference type="PATRIC" id="fig|742726.3.peg.1557"/>
<dbReference type="HOGENOM" id="CLU_132137_2_0_10"/>
<evidence type="ECO:0008006" key="5">
    <source>
        <dbReference type="Google" id="ProtNLM"/>
    </source>
</evidence>
<evidence type="ECO:0000259" key="1">
    <source>
        <dbReference type="Pfam" id="PF09862"/>
    </source>
</evidence>
<dbReference type="Proteomes" id="UP000006044">
    <property type="component" value="Unassembled WGS sequence"/>
</dbReference>
<dbReference type="InterPro" id="IPR018658">
    <property type="entry name" value="DUF2089"/>
</dbReference>
<evidence type="ECO:0000313" key="4">
    <source>
        <dbReference type="Proteomes" id="UP000006044"/>
    </source>
</evidence>
<keyword evidence="4" id="KW-1185">Reference proteome</keyword>
<evidence type="ECO:0000313" key="3">
    <source>
        <dbReference type="EMBL" id="EJZ64219.1"/>
    </source>
</evidence>